<proteinExistence type="predicted"/>
<accession>A0A061EBV2</accession>
<gene>
    <name evidence="1" type="ORF">TCM_011841</name>
</gene>
<dbReference type="NCBIfam" id="TIGR01571">
    <property type="entry name" value="A_thal_Cys_rich"/>
    <property type="match status" value="1"/>
</dbReference>
<dbReference type="AlphaFoldDB" id="A0A061EBV2"/>
<organism evidence="1 2">
    <name type="scientific">Theobroma cacao</name>
    <name type="common">Cacao</name>
    <name type="synonym">Cocoa</name>
    <dbReference type="NCBI Taxonomy" id="3641"/>
    <lineage>
        <taxon>Eukaryota</taxon>
        <taxon>Viridiplantae</taxon>
        <taxon>Streptophyta</taxon>
        <taxon>Embryophyta</taxon>
        <taxon>Tracheophyta</taxon>
        <taxon>Spermatophyta</taxon>
        <taxon>Magnoliopsida</taxon>
        <taxon>eudicotyledons</taxon>
        <taxon>Gunneridae</taxon>
        <taxon>Pentapetalae</taxon>
        <taxon>rosids</taxon>
        <taxon>malvids</taxon>
        <taxon>Malvales</taxon>
        <taxon>Malvaceae</taxon>
        <taxon>Byttnerioideae</taxon>
        <taxon>Theobroma</taxon>
    </lineage>
</organism>
<reference evidence="1 2" key="1">
    <citation type="journal article" date="2013" name="Genome Biol.">
        <title>The genome sequence of the most widely cultivated cacao type and its use to identify candidate genes regulating pod color.</title>
        <authorList>
            <person name="Motamayor J.C."/>
            <person name="Mockaitis K."/>
            <person name="Schmutz J."/>
            <person name="Haiminen N."/>
            <person name="Iii D.L."/>
            <person name="Cornejo O."/>
            <person name="Findley S.D."/>
            <person name="Zheng P."/>
            <person name="Utro F."/>
            <person name="Royaert S."/>
            <person name="Saski C."/>
            <person name="Jenkins J."/>
            <person name="Podicheti R."/>
            <person name="Zhao M."/>
            <person name="Scheffler B.E."/>
            <person name="Stack J.C."/>
            <person name="Feltus F.A."/>
            <person name="Mustiga G.M."/>
            <person name="Amores F."/>
            <person name="Phillips W."/>
            <person name="Marelli J.P."/>
            <person name="May G.D."/>
            <person name="Shapiro H."/>
            <person name="Ma J."/>
            <person name="Bustamante C.D."/>
            <person name="Schnell R.J."/>
            <person name="Main D."/>
            <person name="Gilbert D."/>
            <person name="Parida L."/>
            <person name="Kuhn D.N."/>
        </authorList>
    </citation>
    <scope>NUCLEOTIDE SEQUENCE [LARGE SCALE GENOMIC DNA]</scope>
    <source>
        <strain evidence="2">cv. Matina 1-6</strain>
    </source>
</reference>
<dbReference type="Proteomes" id="UP000026915">
    <property type="component" value="Chromosome 2"/>
</dbReference>
<dbReference type="InParanoid" id="A0A061EBV2"/>
<name>A0A061EBV2_THECC</name>
<evidence type="ECO:0008006" key="3">
    <source>
        <dbReference type="Google" id="ProtNLM"/>
    </source>
</evidence>
<dbReference type="Gramene" id="EOY02108">
    <property type="protein sequence ID" value="EOY02108"/>
    <property type="gene ID" value="TCM_011841"/>
</dbReference>
<dbReference type="EMBL" id="CM001880">
    <property type="protein sequence ID" value="EOY02108.1"/>
    <property type="molecule type" value="Genomic_DNA"/>
</dbReference>
<sequence>MPMPQNQLVTTIPSNGSLQSNAGGAAAAGMPMRLMPMPSPPVKVVPTGPWTTELFDCMEDPTNACATSGIIYALAPCLVSGPYRKKLRRRFGLVEAPASDWITHTMFGPYALRQEYREVKYQGINLHLDTMEI</sequence>
<protein>
    <recommendedName>
        <fullName evidence="3">PLAC8 family protein</fullName>
    </recommendedName>
</protein>
<dbReference type="HOGENOM" id="CLU_1910435_0_0_1"/>
<keyword evidence="2" id="KW-1185">Reference proteome</keyword>
<dbReference type="InterPro" id="IPR006461">
    <property type="entry name" value="PLAC_motif_containing"/>
</dbReference>
<dbReference type="PANTHER" id="PTHR15907">
    <property type="entry name" value="DUF614 FAMILY PROTEIN-RELATED"/>
    <property type="match status" value="1"/>
</dbReference>
<dbReference type="STRING" id="3641.A0A061EBV2"/>
<evidence type="ECO:0000313" key="1">
    <source>
        <dbReference type="EMBL" id="EOY02108.1"/>
    </source>
</evidence>
<evidence type="ECO:0000313" key="2">
    <source>
        <dbReference type="Proteomes" id="UP000026915"/>
    </source>
</evidence>